<dbReference type="eggNOG" id="COG3187">
    <property type="taxonomic scope" value="Bacteria"/>
</dbReference>
<gene>
    <name evidence="3" type="ordered locus">ANT_17540</name>
</gene>
<evidence type="ECO:0000313" key="4">
    <source>
        <dbReference type="Proteomes" id="UP000008922"/>
    </source>
</evidence>
<dbReference type="PROSITE" id="PS51257">
    <property type="entry name" value="PROKAR_LIPOPROTEIN"/>
    <property type="match status" value="1"/>
</dbReference>
<accession>E8N5R6</accession>
<dbReference type="InterPro" id="IPR005184">
    <property type="entry name" value="DUF306_Meta_HslJ"/>
</dbReference>
<feature type="signal peptide" evidence="1">
    <location>
        <begin position="1"/>
        <end position="21"/>
    </location>
</feature>
<name>E8N5R6_ANATU</name>
<feature type="domain" description="DUF306" evidence="2">
    <location>
        <begin position="28"/>
        <end position="134"/>
    </location>
</feature>
<dbReference type="PANTHER" id="PTHR35535:SF1">
    <property type="entry name" value="HEAT SHOCK PROTEIN HSLJ"/>
    <property type="match status" value="1"/>
</dbReference>
<dbReference type="STRING" id="926569.ANT_17540"/>
<organism evidence="3 4">
    <name type="scientific">Anaerolinea thermophila (strain DSM 14523 / JCM 11388 / NBRC 100420 / UNI-1)</name>
    <dbReference type="NCBI Taxonomy" id="926569"/>
    <lineage>
        <taxon>Bacteria</taxon>
        <taxon>Bacillati</taxon>
        <taxon>Chloroflexota</taxon>
        <taxon>Anaerolineae</taxon>
        <taxon>Anaerolineales</taxon>
        <taxon>Anaerolineaceae</taxon>
        <taxon>Anaerolinea</taxon>
    </lineage>
</organism>
<dbReference type="InterPro" id="IPR038670">
    <property type="entry name" value="HslJ-like_sf"/>
</dbReference>
<dbReference type="PANTHER" id="PTHR35535">
    <property type="entry name" value="HEAT SHOCK PROTEIN HSLJ"/>
    <property type="match status" value="1"/>
</dbReference>
<dbReference type="Gene3D" id="2.40.128.270">
    <property type="match status" value="1"/>
</dbReference>
<dbReference type="KEGG" id="atm:ANT_17540"/>
<dbReference type="OrthoDB" id="136822at2"/>
<dbReference type="InterPro" id="IPR053147">
    <property type="entry name" value="Hsp_HslJ-like"/>
</dbReference>
<dbReference type="AlphaFoldDB" id="E8N5R6"/>
<keyword evidence="4" id="KW-1185">Reference proteome</keyword>
<reference evidence="3 4" key="1">
    <citation type="submission" date="2010-12" db="EMBL/GenBank/DDBJ databases">
        <title>Whole genome sequence of Anaerolinea thermophila UNI-1.</title>
        <authorList>
            <person name="Narita-Yamada S."/>
            <person name="Kishi E."/>
            <person name="Watanabe Y."/>
            <person name="Takasaki K."/>
            <person name="Ankai A."/>
            <person name="Oguchi A."/>
            <person name="Fukui S."/>
            <person name="Takahashi M."/>
            <person name="Yashiro I."/>
            <person name="Hosoyama A."/>
            <person name="Sekiguchi Y."/>
            <person name="Hanada S."/>
            <person name="Fujita N."/>
        </authorList>
    </citation>
    <scope>NUCLEOTIDE SEQUENCE [LARGE SCALE GENOMIC DNA]</scope>
    <source>
        <strain evidence="4">DSM 14523 / JCM 11388 / NBRC 100420 / UNI-1</strain>
    </source>
</reference>
<evidence type="ECO:0000313" key="3">
    <source>
        <dbReference type="EMBL" id="BAJ63780.1"/>
    </source>
</evidence>
<protein>
    <recommendedName>
        <fullName evidence="2">DUF306 domain-containing protein</fullName>
    </recommendedName>
</protein>
<keyword evidence="1" id="KW-0732">Signal</keyword>
<dbReference type="Pfam" id="PF03724">
    <property type="entry name" value="META"/>
    <property type="match status" value="1"/>
</dbReference>
<dbReference type="InParanoid" id="E8N5R6"/>
<dbReference type="HOGENOM" id="CLU_075808_6_1_0"/>
<dbReference type="RefSeq" id="WP_013560158.1">
    <property type="nucleotide sequence ID" value="NC_014960.1"/>
</dbReference>
<evidence type="ECO:0000259" key="2">
    <source>
        <dbReference type="Pfam" id="PF03724"/>
    </source>
</evidence>
<proteinExistence type="predicted"/>
<sequence length="137" mass="15016">MRKATALLITILAIVILSACAGTAEEENPLKGTVWSLETIGESAAYPGVDVIVDFGDGEVRGNTGCNDFNGQYKVKGDTIEFKDVSMTMMACQNPSLRAQENAFLNALQLARSYHTDGNMLELLDEYGETLMILRRY</sequence>
<feature type="chain" id="PRO_5003228653" description="DUF306 domain-containing protein" evidence="1">
    <location>
        <begin position="22"/>
        <end position="137"/>
    </location>
</feature>
<dbReference type="EMBL" id="AP012029">
    <property type="protein sequence ID" value="BAJ63780.1"/>
    <property type="molecule type" value="Genomic_DNA"/>
</dbReference>
<evidence type="ECO:0000256" key="1">
    <source>
        <dbReference type="SAM" id="SignalP"/>
    </source>
</evidence>
<dbReference type="Proteomes" id="UP000008922">
    <property type="component" value="Chromosome"/>
</dbReference>